<keyword evidence="3" id="KW-0472">Membrane</keyword>
<dbReference type="Proteomes" id="UP000177894">
    <property type="component" value="Chromosome"/>
</dbReference>
<dbReference type="EMBL" id="CP020559">
    <property type="protein sequence ID" value="ARE86217.1"/>
    <property type="molecule type" value="Genomic_DNA"/>
</dbReference>
<feature type="compositionally biased region" description="Basic and acidic residues" evidence="2">
    <location>
        <begin position="336"/>
        <end position="349"/>
    </location>
</feature>
<protein>
    <submittedName>
        <fullName evidence="5">Uncharacterized protein</fullName>
    </submittedName>
</protein>
<keyword evidence="1" id="KW-0175">Coiled coil</keyword>
<evidence type="ECO:0000313" key="6">
    <source>
        <dbReference type="Proteomes" id="UP000177894"/>
    </source>
</evidence>
<reference evidence="5 7" key="2">
    <citation type="submission" date="2017-03" db="EMBL/GenBank/DDBJ databases">
        <title>Complete sequence of Clostridium formicaceticum DSM 92.</title>
        <authorList>
            <person name="Poehlein A."/>
            <person name="Karl M."/>
            <person name="Bengelsdorf F.R."/>
            <person name="Duerre P."/>
            <person name="Daniel R."/>
        </authorList>
    </citation>
    <scope>NUCLEOTIDE SEQUENCE [LARGE SCALE GENOMIC DNA]</scope>
    <source>
        <strain evidence="5 7">DSM 92</strain>
    </source>
</reference>
<reference evidence="4 6" key="1">
    <citation type="submission" date="2016-10" db="EMBL/GenBank/DDBJ databases">
        <title>Complete Genome Sequence of Acetogen Clostridium formicoaceticum ATCC 27076.</title>
        <authorList>
            <person name="Bao T."/>
            <person name="Cheng C."/>
            <person name="Zhao J."/>
            <person name="Yang S.-T."/>
            <person name="Wang J."/>
            <person name="Wang M."/>
        </authorList>
    </citation>
    <scope>NUCLEOTIDE SEQUENCE [LARGE SCALE GENOMIC DNA]</scope>
    <source>
        <strain evidence="4 6">ATCC 27076</strain>
    </source>
</reference>
<keyword evidence="6" id="KW-1185">Reference proteome</keyword>
<keyword evidence="3" id="KW-1133">Transmembrane helix</keyword>
<evidence type="ECO:0000313" key="7">
    <source>
        <dbReference type="Proteomes" id="UP000192478"/>
    </source>
</evidence>
<feature type="compositionally biased region" description="Polar residues" evidence="2">
    <location>
        <begin position="249"/>
        <end position="263"/>
    </location>
</feature>
<feature type="region of interest" description="Disordered" evidence="2">
    <location>
        <begin position="336"/>
        <end position="390"/>
    </location>
</feature>
<gene>
    <name evidence="4" type="ORF">BJL90_08205</name>
    <name evidence="5" type="ORF">CLFO_05390</name>
</gene>
<proteinExistence type="predicted"/>
<name>A0AAC9WEW7_9CLOT</name>
<evidence type="ECO:0000256" key="1">
    <source>
        <dbReference type="SAM" id="Coils"/>
    </source>
</evidence>
<evidence type="ECO:0000256" key="2">
    <source>
        <dbReference type="SAM" id="MobiDB-lite"/>
    </source>
</evidence>
<feature type="region of interest" description="Disordered" evidence="2">
    <location>
        <begin position="249"/>
        <end position="272"/>
    </location>
</feature>
<feature type="transmembrane region" description="Helical" evidence="3">
    <location>
        <begin position="136"/>
        <end position="154"/>
    </location>
</feature>
<dbReference type="EMBL" id="CP017603">
    <property type="protein sequence ID" value="AOY75876.1"/>
    <property type="molecule type" value="Genomic_DNA"/>
</dbReference>
<feature type="transmembrane region" description="Helical" evidence="3">
    <location>
        <begin position="52"/>
        <end position="73"/>
    </location>
</feature>
<feature type="transmembrane region" description="Helical" evidence="3">
    <location>
        <begin position="22"/>
        <end position="46"/>
    </location>
</feature>
<organism evidence="5 7">
    <name type="scientific">Clostridium formicaceticum</name>
    <dbReference type="NCBI Taxonomy" id="1497"/>
    <lineage>
        <taxon>Bacteria</taxon>
        <taxon>Bacillati</taxon>
        <taxon>Bacillota</taxon>
        <taxon>Clostridia</taxon>
        <taxon>Eubacteriales</taxon>
        <taxon>Clostridiaceae</taxon>
        <taxon>Clostridium</taxon>
    </lineage>
</organism>
<feature type="coiled-coil region" evidence="1">
    <location>
        <begin position="286"/>
        <end position="313"/>
    </location>
</feature>
<accession>A0AAC9WEW7</accession>
<evidence type="ECO:0000256" key="3">
    <source>
        <dbReference type="SAM" id="Phobius"/>
    </source>
</evidence>
<dbReference type="RefSeq" id="WP_070966400.1">
    <property type="nucleotide sequence ID" value="NZ_CP017603.1"/>
</dbReference>
<dbReference type="AlphaFoldDB" id="A0AAC9WEW7"/>
<evidence type="ECO:0000313" key="5">
    <source>
        <dbReference type="EMBL" id="ARE86217.1"/>
    </source>
</evidence>
<feature type="coiled-coil region" evidence="1">
    <location>
        <begin position="164"/>
        <end position="198"/>
    </location>
</feature>
<dbReference type="KEGG" id="cfm:BJL90_08205"/>
<evidence type="ECO:0000313" key="4">
    <source>
        <dbReference type="EMBL" id="AOY75876.1"/>
    </source>
</evidence>
<keyword evidence="3" id="KW-0812">Transmembrane</keyword>
<dbReference type="Proteomes" id="UP000192478">
    <property type="component" value="Chromosome"/>
</dbReference>
<sequence>MEEEKIYEALKKIRKKYWFQRLLQYMAYAILCFGTTILLLACISHMKVITGVRGKGISFMAGYAFFALLMALWKRPSLLDAAKLGDAMGFKERFCTYLQYREREDQTWYCFLEEMEEALEEEKPYKSYQVKGYSKLFFLGIAVFCIGILVFYLPTAPREAAYEREKINQEIRKEVLALEEILKEFQEEEITLGKEEKNQGIEAVKILKKELNKAYQYHDAAWEIQKTQDRLVSIYGEDFLSKNFSSTSREISNIDAGNNPSQRTDGEEGDFEKKDNLEGFADLQQKDRLSTHMDRTNKKLEEMKQRMLSKEEDGLKSKPGQDSIENFAAGETEAFERAEASRQSGEKVTEGGFGEENSRESGGVGGSAAGNQGDATFKEEGSIGSEGEAFSLEGENFVEAAFSGRESEKGDFQQRGVTETLGIEGMEENRLAYYKDFIENPVGYLDRYGVPSANKNLVINYFKELEGE</sequence>